<dbReference type="EMBL" id="JAFBMS010000012">
    <property type="protein sequence ID" value="KAG9347704.1"/>
    <property type="molecule type" value="Genomic_DNA"/>
</dbReference>
<name>A0A8T2P5A0_9TELE</name>
<dbReference type="InterPro" id="IPR016024">
    <property type="entry name" value="ARM-type_fold"/>
</dbReference>
<proteinExistence type="predicted"/>
<evidence type="ECO:0000313" key="3">
    <source>
        <dbReference type="EMBL" id="KAG9347704.1"/>
    </source>
</evidence>
<accession>A0A8T2P5A0</accession>
<dbReference type="InterPro" id="IPR001680">
    <property type="entry name" value="WD40_rpt"/>
</dbReference>
<feature type="region of interest" description="Disordered" evidence="2">
    <location>
        <begin position="635"/>
        <end position="701"/>
    </location>
</feature>
<evidence type="ECO:0000313" key="4">
    <source>
        <dbReference type="Proteomes" id="UP000824540"/>
    </source>
</evidence>
<dbReference type="SUPFAM" id="SSF48371">
    <property type="entry name" value="ARM repeat"/>
    <property type="match status" value="1"/>
</dbReference>
<feature type="compositionally biased region" description="Pro residues" evidence="2">
    <location>
        <begin position="640"/>
        <end position="667"/>
    </location>
</feature>
<gene>
    <name evidence="3" type="ORF">JZ751_003717</name>
</gene>
<organism evidence="3 4">
    <name type="scientific">Albula glossodonta</name>
    <name type="common">roundjaw bonefish</name>
    <dbReference type="NCBI Taxonomy" id="121402"/>
    <lineage>
        <taxon>Eukaryota</taxon>
        <taxon>Metazoa</taxon>
        <taxon>Chordata</taxon>
        <taxon>Craniata</taxon>
        <taxon>Vertebrata</taxon>
        <taxon>Euteleostomi</taxon>
        <taxon>Actinopterygii</taxon>
        <taxon>Neopterygii</taxon>
        <taxon>Teleostei</taxon>
        <taxon>Albuliformes</taxon>
        <taxon>Albulidae</taxon>
        <taxon>Albula</taxon>
    </lineage>
</organism>
<dbReference type="Proteomes" id="UP000824540">
    <property type="component" value="Unassembled WGS sequence"/>
</dbReference>
<dbReference type="PANTHER" id="PTHR45532">
    <property type="entry name" value="WD REPEAT-CONTAINING PROTEIN 97"/>
    <property type="match status" value="1"/>
</dbReference>
<dbReference type="Gene3D" id="2.130.10.10">
    <property type="entry name" value="YVTN repeat-like/Quinoprotein amine dehydrogenase"/>
    <property type="match status" value="2"/>
</dbReference>
<keyword evidence="4" id="KW-1185">Reference proteome</keyword>
<feature type="compositionally biased region" description="Pro residues" evidence="2">
    <location>
        <begin position="675"/>
        <end position="700"/>
    </location>
</feature>
<evidence type="ECO:0008006" key="5">
    <source>
        <dbReference type="Google" id="ProtNLM"/>
    </source>
</evidence>
<reference evidence="3" key="1">
    <citation type="thesis" date="2021" institute="BYU ScholarsArchive" country="Provo, UT, USA">
        <title>Applications of and Algorithms for Genome Assembly and Genomic Analyses with an Emphasis on Marine Teleosts.</title>
        <authorList>
            <person name="Pickett B.D."/>
        </authorList>
    </citation>
    <scope>NUCLEOTIDE SEQUENCE</scope>
    <source>
        <strain evidence="3">HI-2016</strain>
    </source>
</reference>
<sequence>MEFLSLHAGGRVSSYHPDGQLGATFGRHAEFTGLTGTRLPGRIAGWGPGATLALLDNELRPLAHALDPLDIRVCQAAELTPELVTAGEGNVCVWCLAHLVCKSSLIVSASLDGTLRCWSLEEGDQVQVVSAEGGGAPPLALVGPGKGGTFFSYSKRGVDFWSMASLYSLHCKLGDARGVTGVRTMQQIVVPAYPPPYPARAVCVTGDRKLAVVAAETGAILTTFSLGAGQKVKSVDYCLPKETLLVLTEDGAVLRASTLTNPATGLDEWQGRWEEPWPKAKQTEEEGENRTHTGPGLALCMTLYSALNDHREALEDWREIQELCDPRAVKRRSLHNGKNRFLVMLGQEGGCVSVLRWNSGEVLCRSPAHSGQSITALLADPENSYLFSSGEDKMVLVWRVCPFTADCLSLHLSLLCGQPPVHLASLGSLLALAIQEPDSATYSLIGVLVSSSQDGTIRIWDDENRLLRYMTSVEEEEYQLEKNMAYATLVARSKDLESLQQGVVGSKKKRAHTTRQTKKEAFGRYLKLIPEKDVVGQQVALFSLRQPTDLRSLRAVTVREQARLLERGAEAGQGKGSSCDHRTSWGHIPNSVLLGQLWPDMVPEDSLPLIPWTLREGLGQLSDVRVPKRPLVVRFREPECPPPPTPKPPTPPKPQTAPEHSPPPSSPPCQCSLPHTPPRQNLPPHSPPHQAPRTPTPPCQLPEFLSQFVDQDWFHEVCPDQSLLRESLSREEFAMLLLERLRCRHATPRLQILRALLLLLRQGALGNSEQISASLIDLLQLSATSSMSEEERRFVCELLKVLASLRPVSTGTVAELLTALAHRELGLQRVVIRLLKTMGVEEAEPWLSSCVASWQDGLQGRPDTWAHLRQVAAHWLDFWTSKYKDRALLFKGEEKKDPASPVDVLRFFCSVQRENQSRLPPPPPVGRRDTVLLPQHSDRPKPIQRLGETHSLARTRQTKGVTLPPLPHRPLLVGFVPFISLPLPRVTAVAEQVRGQEQIRSSPLLQHLLQLGLRGLMHLQLLSQGPVQQLGTGGQWGQARLVFL</sequence>
<dbReference type="SMART" id="SM00320">
    <property type="entry name" value="WD40"/>
    <property type="match status" value="3"/>
</dbReference>
<evidence type="ECO:0000256" key="2">
    <source>
        <dbReference type="SAM" id="MobiDB-lite"/>
    </source>
</evidence>
<comment type="caution">
    <text evidence="3">The sequence shown here is derived from an EMBL/GenBank/DDBJ whole genome shotgun (WGS) entry which is preliminary data.</text>
</comment>
<feature type="repeat" description="WD" evidence="1">
    <location>
        <begin position="103"/>
        <end position="128"/>
    </location>
</feature>
<dbReference type="PANTHER" id="PTHR45532:SF1">
    <property type="entry name" value="WD REPEAT-CONTAINING PROTEIN 97"/>
    <property type="match status" value="1"/>
</dbReference>
<dbReference type="SUPFAM" id="SSF50978">
    <property type="entry name" value="WD40 repeat-like"/>
    <property type="match status" value="1"/>
</dbReference>
<evidence type="ECO:0000256" key="1">
    <source>
        <dbReference type="PROSITE-ProRule" id="PRU00221"/>
    </source>
</evidence>
<protein>
    <recommendedName>
        <fullName evidence="5">WD repeat-containing protein 97</fullName>
    </recommendedName>
</protein>
<keyword evidence="1" id="KW-0853">WD repeat</keyword>
<feature type="repeat" description="WD" evidence="1">
    <location>
        <begin position="448"/>
        <end position="461"/>
    </location>
</feature>
<dbReference type="OrthoDB" id="6262491at2759"/>
<dbReference type="AlphaFoldDB" id="A0A8T2P5A0"/>
<dbReference type="Pfam" id="PF00400">
    <property type="entry name" value="WD40"/>
    <property type="match status" value="3"/>
</dbReference>
<dbReference type="PROSITE" id="PS50082">
    <property type="entry name" value="WD_REPEATS_2"/>
    <property type="match status" value="2"/>
</dbReference>
<dbReference type="InterPro" id="IPR015943">
    <property type="entry name" value="WD40/YVTN_repeat-like_dom_sf"/>
</dbReference>
<dbReference type="InterPro" id="IPR036322">
    <property type="entry name" value="WD40_repeat_dom_sf"/>
</dbReference>